<sequence length="408" mass="46316">MNVNKNKEPVWMRPLKNKKPAKVFAAPEKESPSAWKSNKRSMPMGARSRQDSCKISEHEMLILGGWDTNDKRCSDGAVYNIKTKKWWTLPYPMPAALVACNVVATGDRHVFVVGGRKNGHKASSAVYRLSLKSWKWTTMEPMDTARYGCAIALVKGYIHVFGGEGSNGRILKSAERYSITDGTWEYLPHMEEERKYHRAAVFGTNIVITGGACSVLVFDVVDKIWKTEAYDLYDMPGKRNGAAVVTLKDRYLVVIGGYRSEDAPDASSCLILDVSSNYWYKTPAYMNMSTPRRFHSATVLDGKIVVAGGYCKGCLSSMEYIDADTLLKQAKANEQAQDEFDCVDDEENVLKLKKLRKELIEELRHHMEMVRVRKETRKDTSREEHYVSVILNKLEDVDRKLYKIVVNK</sequence>
<name>A0A7S2PT23_9STRA</name>
<accession>A0A7S2PT23</accession>
<feature type="compositionally biased region" description="Basic and acidic residues" evidence="3">
    <location>
        <begin position="1"/>
        <end position="10"/>
    </location>
</feature>
<dbReference type="SMART" id="SM00612">
    <property type="entry name" value="Kelch"/>
    <property type="match status" value="5"/>
</dbReference>
<dbReference type="PANTHER" id="PTHR46344">
    <property type="entry name" value="OS02G0202900 PROTEIN"/>
    <property type="match status" value="1"/>
</dbReference>
<reference evidence="4" key="1">
    <citation type="submission" date="2021-01" db="EMBL/GenBank/DDBJ databases">
        <authorList>
            <person name="Corre E."/>
            <person name="Pelletier E."/>
            <person name="Niang G."/>
            <person name="Scheremetjew M."/>
            <person name="Finn R."/>
            <person name="Kale V."/>
            <person name="Holt S."/>
            <person name="Cochrane G."/>
            <person name="Meng A."/>
            <person name="Brown T."/>
            <person name="Cohen L."/>
        </authorList>
    </citation>
    <scope>NUCLEOTIDE SEQUENCE</scope>
    <source>
        <strain evidence="4">B650</strain>
    </source>
</reference>
<evidence type="ECO:0000313" key="4">
    <source>
        <dbReference type="EMBL" id="CAD9614806.1"/>
    </source>
</evidence>
<protein>
    <submittedName>
        <fullName evidence="4">Uncharacterized protein</fullName>
    </submittedName>
</protein>
<proteinExistence type="predicted"/>
<dbReference type="PANTHER" id="PTHR46344:SF27">
    <property type="entry name" value="KELCH REPEAT SUPERFAMILY PROTEIN"/>
    <property type="match status" value="1"/>
</dbReference>
<dbReference type="EMBL" id="HBGY01033795">
    <property type="protein sequence ID" value="CAD9614806.1"/>
    <property type="molecule type" value="Transcribed_RNA"/>
</dbReference>
<evidence type="ECO:0000256" key="3">
    <source>
        <dbReference type="SAM" id="MobiDB-lite"/>
    </source>
</evidence>
<dbReference type="Pfam" id="PF01344">
    <property type="entry name" value="Kelch_1"/>
    <property type="match status" value="1"/>
</dbReference>
<dbReference type="AlphaFoldDB" id="A0A7S2PT23"/>
<dbReference type="Pfam" id="PF24681">
    <property type="entry name" value="Kelch_KLHDC2_KLHL20_DRC7"/>
    <property type="match status" value="1"/>
</dbReference>
<dbReference type="SUPFAM" id="SSF117281">
    <property type="entry name" value="Kelch motif"/>
    <property type="match status" value="1"/>
</dbReference>
<keyword evidence="2" id="KW-0677">Repeat</keyword>
<evidence type="ECO:0000256" key="1">
    <source>
        <dbReference type="ARBA" id="ARBA00022441"/>
    </source>
</evidence>
<dbReference type="InterPro" id="IPR006652">
    <property type="entry name" value="Kelch_1"/>
</dbReference>
<dbReference type="InterPro" id="IPR015915">
    <property type="entry name" value="Kelch-typ_b-propeller"/>
</dbReference>
<feature type="region of interest" description="Disordered" evidence="3">
    <location>
        <begin position="1"/>
        <end position="49"/>
    </location>
</feature>
<organism evidence="4">
    <name type="scientific">Leptocylindrus danicus</name>
    <dbReference type="NCBI Taxonomy" id="163516"/>
    <lineage>
        <taxon>Eukaryota</taxon>
        <taxon>Sar</taxon>
        <taxon>Stramenopiles</taxon>
        <taxon>Ochrophyta</taxon>
        <taxon>Bacillariophyta</taxon>
        <taxon>Coscinodiscophyceae</taxon>
        <taxon>Chaetocerotophycidae</taxon>
        <taxon>Leptocylindrales</taxon>
        <taxon>Leptocylindraceae</taxon>
        <taxon>Leptocylindrus</taxon>
    </lineage>
</organism>
<gene>
    <name evidence="4" type="ORF">LDAN0321_LOCUS21231</name>
</gene>
<dbReference type="Gene3D" id="2.120.10.80">
    <property type="entry name" value="Kelch-type beta propeller"/>
    <property type="match status" value="2"/>
</dbReference>
<keyword evidence="1" id="KW-0880">Kelch repeat</keyword>
<evidence type="ECO:0000256" key="2">
    <source>
        <dbReference type="ARBA" id="ARBA00022737"/>
    </source>
</evidence>